<dbReference type="Proteomes" id="UP000261540">
    <property type="component" value="Unplaced"/>
</dbReference>
<name>A0A3B3QSD0_9TELE</name>
<dbReference type="Ensembl" id="ENSPKIT00000033143.1">
    <property type="protein sequence ID" value="ENSPKIP00000009048.1"/>
    <property type="gene ID" value="ENSPKIG00000023960.1"/>
</dbReference>
<dbReference type="InterPro" id="IPR003607">
    <property type="entry name" value="HD/PDEase_dom"/>
</dbReference>
<feature type="compositionally biased region" description="Polar residues" evidence="2">
    <location>
        <begin position="96"/>
        <end position="106"/>
    </location>
</feature>
<evidence type="ECO:0000313" key="5">
    <source>
        <dbReference type="Proteomes" id="UP000261540"/>
    </source>
</evidence>
<dbReference type="GeneTree" id="ENSGT00390000013867"/>
<dbReference type="Pfam" id="PF01966">
    <property type="entry name" value="HD"/>
    <property type="match status" value="1"/>
</dbReference>
<dbReference type="AlphaFoldDB" id="A0A3B3QSD0"/>
<reference evidence="4" key="2">
    <citation type="submission" date="2025-09" db="UniProtKB">
        <authorList>
            <consortium name="Ensembl"/>
        </authorList>
    </citation>
    <scope>IDENTIFICATION</scope>
</reference>
<evidence type="ECO:0000313" key="4">
    <source>
        <dbReference type="Ensembl" id="ENSPKIP00000009048.1"/>
    </source>
</evidence>
<evidence type="ECO:0000256" key="1">
    <source>
        <dbReference type="ARBA" id="ARBA00005776"/>
    </source>
</evidence>
<dbReference type="SMART" id="SM00471">
    <property type="entry name" value="HDc"/>
    <property type="match status" value="1"/>
</dbReference>
<feature type="region of interest" description="Disordered" evidence="2">
    <location>
        <begin position="74"/>
        <end position="112"/>
    </location>
</feature>
<sequence length="548" mass="62265">MSPQDQVEPRGQHSWGRVQGTLRGLQGQGLVSAKGIAGPGPQVYSHLPLWETATTCPPAGPLSIPGTTPLPGTVLALSSGWGPGPQGAGPEKSHSRSPSGVSSLSTPLEPPGSKVKLDVCSLKGVVKNKFWVRWSQRISYSSQVFNDSIHGHIWLHPLLVRIINTLQFNRLRNLKQLGGTYFVYPGASHNRFEHSIGVAHLAGRLVRALRKQQPELGISPRDELCVQIAGLCHDLGKLCMLYALVSVPSEQKIYIFKQLIGNNGQWKYKGRPESKSFLYDIVANERNSIDVDKMDYFARDCHHLGIRNNFDFERFLMFARVCVVDGKKQICTRDKEAHNLYEMFHTRHRLHREAYKHRVVHIIQAMISEAFQKADKYIQISGSDGQMFNLSTAIDDMEAYTKLTAICYVTRQKYFFSSVIQEIKMDYGMKEKNPINAMWFYRKNDPDSVFQFKEDEVSELLPKKFSEKVIRVFCKKPDNKSLDVAKMYFHHACAHRTFTFNVLWAERKMIVSERCLDPPPLQVNLLAVMRACHQNNDFSAVFLLIERG</sequence>
<feature type="region of interest" description="Disordered" evidence="2">
    <location>
        <begin position="1"/>
        <end position="21"/>
    </location>
</feature>
<keyword evidence="5" id="KW-1185">Reference proteome</keyword>
<protein>
    <recommendedName>
        <fullName evidence="3">HD/PDEase domain-containing protein</fullName>
    </recommendedName>
</protein>
<organism evidence="4 5">
    <name type="scientific">Paramormyrops kingsleyae</name>
    <dbReference type="NCBI Taxonomy" id="1676925"/>
    <lineage>
        <taxon>Eukaryota</taxon>
        <taxon>Metazoa</taxon>
        <taxon>Chordata</taxon>
        <taxon>Craniata</taxon>
        <taxon>Vertebrata</taxon>
        <taxon>Euteleostomi</taxon>
        <taxon>Actinopterygii</taxon>
        <taxon>Neopterygii</taxon>
        <taxon>Teleostei</taxon>
        <taxon>Osteoglossocephala</taxon>
        <taxon>Osteoglossomorpha</taxon>
        <taxon>Osteoglossiformes</taxon>
        <taxon>Mormyridae</taxon>
        <taxon>Paramormyrops</taxon>
    </lineage>
</organism>
<dbReference type="InterPro" id="IPR050135">
    <property type="entry name" value="dGTPase-like"/>
</dbReference>
<evidence type="ECO:0000259" key="3">
    <source>
        <dbReference type="SMART" id="SM00471"/>
    </source>
</evidence>
<dbReference type="SUPFAM" id="SSF109604">
    <property type="entry name" value="HD-domain/PDEase-like"/>
    <property type="match status" value="1"/>
</dbReference>
<feature type="domain" description="HD/PDEase" evidence="3">
    <location>
        <begin position="187"/>
        <end position="306"/>
    </location>
</feature>
<dbReference type="PANTHER" id="PTHR11373">
    <property type="entry name" value="DEOXYNUCLEOSIDE TRIPHOSPHATE TRIPHOSPHOHYDROLASE"/>
    <property type="match status" value="1"/>
</dbReference>
<dbReference type="CDD" id="cd00077">
    <property type="entry name" value="HDc"/>
    <property type="match status" value="1"/>
</dbReference>
<evidence type="ECO:0000256" key="2">
    <source>
        <dbReference type="SAM" id="MobiDB-lite"/>
    </source>
</evidence>
<dbReference type="InterPro" id="IPR006674">
    <property type="entry name" value="HD_domain"/>
</dbReference>
<reference evidence="4" key="1">
    <citation type="submission" date="2025-08" db="UniProtKB">
        <authorList>
            <consortium name="Ensembl"/>
        </authorList>
    </citation>
    <scope>IDENTIFICATION</scope>
</reference>
<comment type="similarity">
    <text evidence="1">Belongs to the SAMHD1 family.</text>
</comment>
<dbReference type="GO" id="GO:0008832">
    <property type="term" value="F:dGTPase activity"/>
    <property type="evidence" value="ECO:0007669"/>
    <property type="project" value="TreeGrafter"/>
</dbReference>
<dbReference type="Gene3D" id="1.10.3210.10">
    <property type="entry name" value="Hypothetical protein af1432"/>
    <property type="match status" value="2"/>
</dbReference>
<dbReference type="Gene3D" id="3.30.70.2760">
    <property type="match status" value="1"/>
</dbReference>
<accession>A0A3B3QSD0</accession>
<dbReference type="GO" id="GO:0006203">
    <property type="term" value="P:dGTP catabolic process"/>
    <property type="evidence" value="ECO:0007669"/>
    <property type="project" value="TreeGrafter"/>
</dbReference>
<dbReference type="PANTHER" id="PTHR11373:SF4">
    <property type="entry name" value="DEOXYNUCLEOSIDE TRIPHOSPHATE TRIPHOSPHOHYDROLASE SAMHD1"/>
    <property type="match status" value="1"/>
</dbReference>
<proteinExistence type="inferred from homology"/>
<dbReference type="GO" id="GO:0005634">
    <property type="term" value="C:nucleus"/>
    <property type="evidence" value="ECO:0007669"/>
    <property type="project" value="TreeGrafter"/>
</dbReference>